<feature type="region of interest" description="Disordered" evidence="4">
    <location>
        <begin position="993"/>
        <end position="1069"/>
    </location>
</feature>
<organism evidence="6 7">
    <name type="scientific">Morus notabilis</name>
    <dbReference type="NCBI Taxonomy" id="981085"/>
    <lineage>
        <taxon>Eukaryota</taxon>
        <taxon>Viridiplantae</taxon>
        <taxon>Streptophyta</taxon>
        <taxon>Embryophyta</taxon>
        <taxon>Tracheophyta</taxon>
        <taxon>Spermatophyta</taxon>
        <taxon>Magnoliopsida</taxon>
        <taxon>eudicotyledons</taxon>
        <taxon>Gunneridae</taxon>
        <taxon>Pentapetalae</taxon>
        <taxon>rosids</taxon>
        <taxon>fabids</taxon>
        <taxon>Rosales</taxon>
        <taxon>Moraceae</taxon>
        <taxon>Moreae</taxon>
        <taxon>Morus</taxon>
    </lineage>
</organism>
<feature type="compositionally biased region" description="Basic and acidic residues" evidence="4">
    <location>
        <begin position="1258"/>
        <end position="1270"/>
    </location>
</feature>
<feature type="domain" description="CW-type" evidence="5">
    <location>
        <begin position="632"/>
        <end position="685"/>
    </location>
</feature>
<dbReference type="GO" id="GO:0008270">
    <property type="term" value="F:zinc ion binding"/>
    <property type="evidence" value="ECO:0007669"/>
    <property type="project" value="UniProtKB-KW"/>
</dbReference>
<dbReference type="InterPro" id="IPR056406">
    <property type="entry name" value="THD_CWZF3/5/7"/>
</dbReference>
<feature type="compositionally biased region" description="Basic and acidic residues" evidence="4">
    <location>
        <begin position="1278"/>
        <end position="1296"/>
    </location>
</feature>
<feature type="compositionally biased region" description="Basic and acidic residues" evidence="4">
    <location>
        <begin position="287"/>
        <end position="299"/>
    </location>
</feature>
<feature type="compositionally biased region" description="Low complexity" evidence="4">
    <location>
        <begin position="1030"/>
        <end position="1045"/>
    </location>
</feature>
<sequence>MVLEMEENGELEEGEACFDNANIDPDTDLSYIDERIHNLLGHFQKDFEGGVSADNLGAKFGGYGSFLPTYERSLTVWSHPKSPQKNQSISRSPNNLTLEGASQVLKAPSNASLCMRLGTFPSSDRPLHNSIAPSVDISVKKSSRLPSVQVAEKCALKDETPNRSANQTDQRPLKFRIKMSSDNLAQKNAIYSGLGLDDSPSSSSGNNSEESGGRPPVPRETVDEFLTNIIKVMTSFPIPGDVTISPLHDSLLCLTREEKFFKANKGEHSFKGVQDNSAILKNKPSSKQRDGKVSKEKAKSSGKRKRHTEMKHGNGTYVENDITVRENMTSDKETIVGKEFLCNGSKCTPKTNTECDAGGSVKVIGREFEVLKDAKNDERKDRLFPSKLRKEEPFESLSGQDCRKNEKQSSMGSFVEKISEQRFTDSFKDAPNDLRDDSKCKGNKISVNLKGYSDVSKSEEGLDLQRKNIGPKNTLNEHDETNFPRKKEKQSFEGKNKSKGTKESLGIETGAVPNDKKNIRHSAGPCSSKTQKLKSHNSKAGDSNSDLLCGKDLELTDMRLDLGERHTADKQKPAKLGNVEVDKKSILDNAKETVSGKKVDERVSLKGVPGVHPPVMGNGSTSQVEPAIASTVLIEEDWVCCDRCQTWRLLPFGIKPEQLPEKWLCSMQNWLPGMSRCDFSEEDTTKALRALYQVPVSENQNNLQNHVNSADFQRLDQTNLHPTFQALSNRGKKRHGSKEMSNLGNSDSPQILNPTTNHLHEPVKSRSLNDMSQSPLDSNQMKKSGSQHMSKPYNLTLEKDIAKVKEKHANGGNSKETRNKSKSDADQYACETSTKPKTEGMYNAVRHQDSNIGLGKAGPSSSTKARVKGLRNGEYCLSKETKFGAEDAQISIKKSEDQGRVSSGSERSMKKRKLKDWQDNQTHIDTFDNSAYNVKVHKEVSRESGFRKEKKCRISKADGKESSSNSGNDKFDRKDRVAPIILSGVKSYQFDRMGKDGIVVKDQKPRKHSKKDASQQALDGAYSSKKDLGSGHVSMAATSSSSKVSGSHKVRGKFEEAKGSPVESVSSSPLRTTNLDKFTRAAGDVLRKDDAVNGGFPSVSNSKKPLAADANGETNRSGTLRKEISTRKYQNGDATHDFSAKDEPCFEVGRSHLFSGNVVDQHVAGQYYDELRVKKNDHEEAFSQHKSCKVSTLQFKDKDKILTSDLDRGKGKVADLVSDYSQKNQKYDSKVEPNHLAPSPGTATDVKHSSVKKLSIKTVKEEKNNGRKDYAAQGSNDKGLETQLKRRDDDGLDVKLARYTTNGKIAEGYPETTESKSSKSKTSSHPEIGVKREVPTLGCQPVPGSEGAGTLHTPPIDASINDKGPKMKHDGSASNKIRVSHSSIHLSPDRQGARDVDASSPVRKSSDVTATGTLQEAKELRDYADRLKSSGFAFESSEAYFQAALKFLHGAVLLEACGSENGRHGEMTQMQIYTTTAKLCELCAHEYERRQEMAAAALAYKCMEIAYMRVVYCKHSSTNRDRHELQATLHIVPQGESPSSSASDVDNLNTQVIGERTTLPRGASHVAGNHVIASRNRTSFVRLLDFTQDVNYAMEASRMSQNAFMAANATLEEAQNKDCIASIRRVIDFSFQDIEELIRLNCLMLGWWDIDILFVVDATACGTRNASGEAQFQIRQANSATPKSDEPSFATPRSRRAQLCHVQILKSPGPNHVAIMPNLVGISDSVASRERSVFLKIYHFHLFGFVDLDLLINFLFDLDLFGFDDLAAYGLDGKNYLKWSQLVRATLKGRGKISHLTGTGPKGGDPRFEAWDEEDSMIMAWLWNSMTPDISDTCMFLTTAKDIWDVVQQTYSKARDVDQVYEIKVKRMAAKQGTKTVTEYANQLKSLWQELDLYRVIKTKCPEDAAVLKNFIKQDRVYDFLCGLNPELDQVRI</sequence>
<dbReference type="PANTHER" id="PTHR46524">
    <property type="entry name" value="CW-TYPE ZINC FINGER"/>
    <property type="match status" value="1"/>
</dbReference>
<dbReference type="InterPro" id="IPR011124">
    <property type="entry name" value="Znf_CW"/>
</dbReference>
<name>W9RVJ1_9ROSA</name>
<dbReference type="PANTHER" id="PTHR46524:SF12">
    <property type="entry name" value="CW-TYPE DOMAIN-CONTAINING PROTEIN"/>
    <property type="match status" value="1"/>
</dbReference>
<evidence type="ECO:0000313" key="6">
    <source>
        <dbReference type="EMBL" id="EXB74810.1"/>
    </source>
</evidence>
<evidence type="ECO:0000256" key="2">
    <source>
        <dbReference type="ARBA" id="ARBA00022771"/>
    </source>
</evidence>
<evidence type="ECO:0000256" key="4">
    <source>
        <dbReference type="SAM" id="MobiDB-lite"/>
    </source>
</evidence>
<protein>
    <recommendedName>
        <fullName evidence="5">CW-type domain-containing protein</fullName>
    </recommendedName>
</protein>
<feature type="region of interest" description="Disordered" evidence="4">
    <location>
        <begin position="456"/>
        <end position="548"/>
    </location>
</feature>
<feature type="compositionally biased region" description="Basic and acidic residues" evidence="4">
    <location>
        <begin position="475"/>
        <end position="502"/>
    </location>
</feature>
<feature type="compositionally biased region" description="Basic and acidic residues" evidence="4">
    <location>
        <begin position="1387"/>
        <end position="1397"/>
    </location>
</feature>
<feature type="region of interest" description="Disordered" evidence="4">
    <location>
        <begin position="192"/>
        <end position="220"/>
    </location>
</feature>
<gene>
    <name evidence="6" type="ORF">L484_023554</name>
</gene>
<feature type="region of interest" description="Disordered" evidence="4">
    <location>
        <begin position="1089"/>
        <end position="1136"/>
    </location>
</feature>
<reference evidence="7" key="1">
    <citation type="submission" date="2013-01" db="EMBL/GenBank/DDBJ databases">
        <title>Draft Genome Sequence of a Mulberry Tree, Morus notabilis C.K. Schneid.</title>
        <authorList>
            <person name="He N."/>
            <person name="Zhao S."/>
        </authorList>
    </citation>
    <scope>NUCLEOTIDE SEQUENCE</scope>
</reference>
<dbReference type="Proteomes" id="UP000030645">
    <property type="component" value="Unassembled WGS sequence"/>
</dbReference>
<dbReference type="InterPro" id="IPR055300">
    <property type="entry name" value="CWZF3/5/7"/>
</dbReference>
<keyword evidence="7" id="KW-1185">Reference proteome</keyword>
<feature type="region of interest" description="Disordered" evidence="4">
    <location>
        <begin position="894"/>
        <end position="917"/>
    </location>
</feature>
<dbReference type="EMBL" id="KE344659">
    <property type="protein sequence ID" value="EXB74810.1"/>
    <property type="molecule type" value="Genomic_DNA"/>
</dbReference>
<keyword evidence="2" id="KW-0863">Zinc-finger</keyword>
<dbReference type="Pfam" id="PF24756">
    <property type="entry name" value="THD_CWZF3-5-7"/>
    <property type="match status" value="1"/>
</dbReference>
<keyword evidence="1" id="KW-0479">Metal-binding</keyword>
<feature type="region of interest" description="Disordered" evidence="4">
    <location>
        <begin position="1222"/>
        <end position="1410"/>
    </location>
</feature>
<evidence type="ECO:0000259" key="5">
    <source>
        <dbReference type="PROSITE" id="PS51050"/>
    </source>
</evidence>
<feature type="region of interest" description="Disordered" evidence="4">
    <location>
        <begin position="727"/>
        <end position="792"/>
    </location>
</feature>
<keyword evidence="3" id="KW-0862">Zinc</keyword>
<feature type="region of interest" description="Disordered" evidence="4">
    <location>
        <begin position="272"/>
        <end position="314"/>
    </location>
</feature>
<proteinExistence type="predicted"/>
<feature type="compositionally biased region" description="Low complexity" evidence="4">
    <location>
        <begin position="192"/>
        <end position="210"/>
    </location>
</feature>
<evidence type="ECO:0000256" key="1">
    <source>
        <dbReference type="ARBA" id="ARBA00022723"/>
    </source>
</evidence>
<dbReference type="PROSITE" id="PS51050">
    <property type="entry name" value="ZF_CW"/>
    <property type="match status" value="1"/>
</dbReference>
<feature type="compositionally biased region" description="Basic and acidic residues" evidence="4">
    <location>
        <begin position="993"/>
        <end position="1003"/>
    </location>
</feature>
<dbReference type="eggNOG" id="KOG0017">
    <property type="taxonomic scope" value="Eukaryota"/>
</dbReference>
<evidence type="ECO:0000256" key="3">
    <source>
        <dbReference type="ARBA" id="ARBA00022833"/>
    </source>
</evidence>
<dbReference type="Gene3D" id="3.30.40.100">
    <property type="match status" value="1"/>
</dbReference>
<feature type="compositionally biased region" description="Polar residues" evidence="4">
    <location>
        <begin position="1372"/>
        <end position="1385"/>
    </location>
</feature>
<accession>W9RVJ1</accession>
<dbReference type="STRING" id="981085.W9RVJ1"/>
<feature type="region of interest" description="Disordered" evidence="4">
    <location>
        <begin position="940"/>
        <end position="974"/>
    </location>
</feature>
<dbReference type="Pfam" id="PF07496">
    <property type="entry name" value="zf-CW"/>
    <property type="match status" value="1"/>
</dbReference>
<feature type="compositionally biased region" description="Basic residues" evidence="4">
    <location>
        <begin position="300"/>
        <end position="309"/>
    </location>
</feature>
<feature type="compositionally biased region" description="Polar residues" evidence="4">
    <location>
        <begin position="766"/>
        <end position="789"/>
    </location>
</feature>
<feature type="compositionally biased region" description="Polar residues" evidence="4">
    <location>
        <begin position="274"/>
        <end position="285"/>
    </location>
</feature>
<feature type="compositionally biased region" description="Polar residues" evidence="4">
    <location>
        <begin position="739"/>
        <end position="757"/>
    </location>
</feature>
<feature type="compositionally biased region" description="Basic and acidic residues" evidence="4">
    <location>
        <begin position="456"/>
        <end position="466"/>
    </location>
</feature>
<feature type="region of interest" description="Disordered" evidence="4">
    <location>
        <begin position="806"/>
        <end position="838"/>
    </location>
</feature>
<evidence type="ECO:0000313" key="7">
    <source>
        <dbReference type="Proteomes" id="UP000030645"/>
    </source>
</evidence>
<feature type="compositionally biased region" description="Basic and acidic residues" evidence="4">
    <location>
        <begin position="806"/>
        <end position="825"/>
    </location>
</feature>